<evidence type="ECO:0000256" key="1">
    <source>
        <dbReference type="SAM" id="Phobius"/>
    </source>
</evidence>
<feature type="transmembrane region" description="Helical" evidence="1">
    <location>
        <begin position="112"/>
        <end position="135"/>
    </location>
</feature>
<dbReference type="AlphaFoldDB" id="A0A7H0GS11"/>
<evidence type="ECO:0000313" key="2">
    <source>
        <dbReference type="EMBL" id="QNP51077.1"/>
    </source>
</evidence>
<sequence length="160" mass="17257">MLTPTTLFSVANTVAMLGWALLLIAPRWMVTRRLVLSGVLSLGLAVVYAVVIGVHYAGPQGSVGGFSSLAEVALLFQDPWALLAGWVHYLCFDLAVGAWSARDAHRRGVPHLLLIPCLLFTFLLGPVGLLLYAIVRRFYPLNLPPSPAPALDSVRSSYSS</sequence>
<dbReference type="KEGG" id="hqi:H9L05_13245"/>
<name>A0A7H0GS11_9BACT</name>
<evidence type="ECO:0000313" key="3">
    <source>
        <dbReference type="Proteomes" id="UP000516093"/>
    </source>
</evidence>
<dbReference type="EMBL" id="CP060784">
    <property type="protein sequence ID" value="QNP51077.1"/>
    <property type="molecule type" value="Genomic_DNA"/>
</dbReference>
<feature type="transmembrane region" description="Helical" evidence="1">
    <location>
        <begin position="34"/>
        <end position="57"/>
    </location>
</feature>
<reference evidence="2 3" key="1">
    <citation type="submission" date="2020-08" db="EMBL/GenBank/DDBJ databases">
        <title>Genome sequence of Hymenobacter qilianensis JCM 19763T.</title>
        <authorList>
            <person name="Hyun D.-W."/>
            <person name="Bae J.-W."/>
        </authorList>
    </citation>
    <scope>NUCLEOTIDE SEQUENCE [LARGE SCALE GENOMIC DNA]</scope>
    <source>
        <strain evidence="2 3">JCM 19763</strain>
    </source>
</reference>
<accession>A0A7H0GS11</accession>
<keyword evidence="1" id="KW-1133">Transmembrane helix</keyword>
<dbReference type="RefSeq" id="WP_187731373.1">
    <property type="nucleotide sequence ID" value="NZ_BMFN01000004.1"/>
</dbReference>
<feature type="transmembrane region" description="Helical" evidence="1">
    <location>
        <begin position="80"/>
        <end position="100"/>
    </location>
</feature>
<keyword evidence="1" id="KW-0812">Transmembrane</keyword>
<keyword evidence="1" id="KW-0472">Membrane</keyword>
<protein>
    <submittedName>
        <fullName evidence="2">DUF4281 domain-containing protein</fullName>
    </submittedName>
</protein>
<proteinExistence type="predicted"/>
<gene>
    <name evidence="2" type="ORF">H9L05_13245</name>
</gene>
<dbReference type="InterPro" id="IPR025461">
    <property type="entry name" value="ABA4-like"/>
</dbReference>
<dbReference type="Proteomes" id="UP000516093">
    <property type="component" value="Chromosome"/>
</dbReference>
<keyword evidence="3" id="KW-1185">Reference proteome</keyword>
<dbReference type="Pfam" id="PF14108">
    <property type="entry name" value="ABA4-like"/>
    <property type="match status" value="1"/>
</dbReference>
<feature type="transmembrane region" description="Helical" evidence="1">
    <location>
        <begin position="6"/>
        <end position="25"/>
    </location>
</feature>
<organism evidence="2 3">
    <name type="scientific">Hymenobacter qilianensis</name>
    <dbReference type="NCBI Taxonomy" id="1385715"/>
    <lineage>
        <taxon>Bacteria</taxon>
        <taxon>Pseudomonadati</taxon>
        <taxon>Bacteroidota</taxon>
        <taxon>Cytophagia</taxon>
        <taxon>Cytophagales</taxon>
        <taxon>Hymenobacteraceae</taxon>
        <taxon>Hymenobacter</taxon>
    </lineage>
</organism>